<dbReference type="Gene3D" id="1.20.1280.50">
    <property type="match status" value="1"/>
</dbReference>
<dbReference type="GO" id="GO:0019005">
    <property type="term" value="C:SCF ubiquitin ligase complex"/>
    <property type="evidence" value="ECO:0007669"/>
    <property type="project" value="UniProtKB-UniRule"/>
</dbReference>
<feature type="non-terminal residue" evidence="3">
    <location>
        <position position="422"/>
    </location>
</feature>
<feature type="non-terminal residue" evidence="3">
    <location>
        <position position="1"/>
    </location>
</feature>
<dbReference type="GO" id="GO:0005634">
    <property type="term" value="C:nucleus"/>
    <property type="evidence" value="ECO:0007669"/>
    <property type="project" value="UniProtKB-SubCell"/>
</dbReference>
<keyword evidence="1" id="KW-0539">Nucleus</keyword>
<dbReference type="InterPro" id="IPR036047">
    <property type="entry name" value="F-box-like_dom_sf"/>
</dbReference>
<comment type="caution">
    <text evidence="3">The sequence shown here is derived from an EMBL/GenBank/DDBJ whole genome shotgun (WGS) entry which is preliminary data.</text>
</comment>
<evidence type="ECO:0000313" key="4">
    <source>
        <dbReference type="Proteomes" id="UP000015453"/>
    </source>
</evidence>
<comment type="subcellular location">
    <subcellularLocation>
        <location evidence="1">Nucleus</location>
    </subcellularLocation>
</comment>
<feature type="domain" description="F-box" evidence="2">
    <location>
        <begin position="1"/>
        <end position="46"/>
    </location>
</feature>
<accession>S8E5X2</accession>
<comment type="subunit">
    <text evidence="1">Component of the SCF-type E3 ligase complex.</text>
</comment>
<dbReference type="PANTHER" id="PTHR12874">
    <property type="entry name" value="F-BOX ONLY PROTEIN 48-RELATED"/>
    <property type="match status" value="1"/>
</dbReference>
<sequence>SFVDFPEDVQLCVLSFLRPSELTAFAVTCRRFASLFREDQRLWYSMCHRRWGSKTLINKWGNGSVSYRNLYRILDEYENLIGFWRRSGDLQSSPSPTLVFFEWSPSSISGSRICPSKNQGYKVIKKPFLWMSISPDGEPMNYIVPESRFTSVEDSSSSSSSSPGESEAVENSLARVNLSFIGENHFVVDENLVSEADSLRPEEREQIYGSPPDKLMSEIYQYFANRTSPSSGNGASRRQRKREKLKQWRIRRFQPEHFVKIVNCSPTPTRPLQGLWKGICDTEMSLDFYLVSYDDVGGIACRKVGDSSTPFVHHAPIFWTSSSTITRPPFPPEEHQLYASRLHLSPPAEESEEEEEEDHRILFSGLLSINSSYELVIPDLLETGMNPRRFEGRIWVYEDCSFGFGFLRENHIVDLKHVARNG</sequence>
<organism evidence="3 4">
    <name type="scientific">Genlisea aurea</name>
    <dbReference type="NCBI Taxonomy" id="192259"/>
    <lineage>
        <taxon>Eukaryota</taxon>
        <taxon>Viridiplantae</taxon>
        <taxon>Streptophyta</taxon>
        <taxon>Embryophyta</taxon>
        <taxon>Tracheophyta</taxon>
        <taxon>Spermatophyta</taxon>
        <taxon>Magnoliopsida</taxon>
        <taxon>eudicotyledons</taxon>
        <taxon>Gunneridae</taxon>
        <taxon>Pentapetalae</taxon>
        <taxon>asterids</taxon>
        <taxon>lamiids</taxon>
        <taxon>Lamiales</taxon>
        <taxon>Lentibulariaceae</taxon>
        <taxon>Genlisea</taxon>
    </lineage>
</organism>
<dbReference type="OrthoDB" id="1924875at2759"/>
<proteinExistence type="predicted"/>
<gene>
    <name evidence="3" type="ORF">M569_06992</name>
</gene>
<dbReference type="CDD" id="cd09917">
    <property type="entry name" value="F-box_SF"/>
    <property type="match status" value="1"/>
</dbReference>
<dbReference type="Pfam" id="PF12937">
    <property type="entry name" value="F-box-like"/>
    <property type="match status" value="1"/>
</dbReference>
<dbReference type="SUPFAM" id="SSF81383">
    <property type="entry name" value="F-box domain"/>
    <property type="match status" value="1"/>
</dbReference>
<dbReference type="InterPro" id="IPR001810">
    <property type="entry name" value="F-box_dom"/>
</dbReference>
<protein>
    <recommendedName>
        <fullName evidence="1">F-box protein</fullName>
    </recommendedName>
</protein>
<dbReference type="GO" id="GO:0009740">
    <property type="term" value="P:gibberellic acid mediated signaling pathway"/>
    <property type="evidence" value="ECO:0007669"/>
    <property type="project" value="TreeGrafter"/>
</dbReference>
<name>S8E5X2_9LAMI</name>
<evidence type="ECO:0000256" key="1">
    <source>
        <dbReference type="RuleBase" id="RU369085"/>
    </source>
</evidence>
<keyword evidence="1" id="KW-0833">Ubl conjugation pathway</keyword>
<evidence type="ECO:0000313" key="3">
    <source>
        <dbReference type="EMBL" id="EPS67782.1"/>
    </source>
</evidence>
<dbReference type="PANTHER" id="PTHR12874:SF28">
    <property type="entry name" value="F-BOX PROTEIN"/>
    <property type="match status" value="1"/>
</dbReference>
<dbReference type="EMBL" id="AUSU01002933">
    <property type="protein sequence ID" value="EPS67782.1"/>
    <property type="molecule type" value="Genomic_DNA"/>
</dbReference>
<reference evidence="3 4" key="1">
    <citation type="journal article" date="2013" name="BMC Genomics">
        <title>The miniature genome of a carnivorous plant Genlisea aurea contains a low number of genes and short non-coding sequences.</title>
        <authorList>
            <person name="Leushkin E.V."/>
            <person name="Sutormin R.A."/>
            <person name="Nabieva E.R."/>
            <person name="Penin A.A."/>
            <person name="Kondrashov A.S."/>
            <person name="Logacheva M.D."/>
        </authorList>
    </citation>
    <scope>NUCLEOTIDE SEQUENCE [LARGE SCALE GENOMIC DNA]</scope>
</reference>
<dbReference type="Proteomes" id="UP000015453">
    <property type="component" value="Unassembled WGS sequence"/>
</dbReference>
<comment type="function">
    <text evidence="1">Acts as a component of a SCF E3 ubiquitin ligase complexes.</text>
</comment>
<dbReference type="GO" id="GO:0016567">
    <property type="term" value="P:protein ubiquitination"/>
    <property type="evidence" value="ECO:0007669"/>
    <property type="project" value="UniProtKB-UniRule"/>
</dbReference>
<dbReference type="GO" id="GO:0031146">
    <property type="term" value="P:SCF-dependent proteasomal ubiquitin-dependent protein catabolic process"/>
    <property type="evidence" value="ECO:0007669"/>
    <property type="project" value="UniProtKB-UniRule"/>
</dbReference>
<keyword evidence="4" id="KW-1185">Reference proteome</keyword>
<dbReference type="GO" id="GO:0005737">
    <property type="term" value="C:cytoplasm"/>
    <property type="evidence" value="ECO:0007669"/>
    <property type="project" value="TreeGrafter"/>
</dbReference>
<comment type="pathway">
    <text evidence="1">Protein modification; protein ubiquitination.</text>
</comment>
<dbReference type="PROSITE" id="PS50181">
    <property type="entry name" value="FBOX"/>
    <property type="match status" value="1"/>
</dbReference>
<evidence type="ECO:0000259" key="2">
    <source>
        <dbReference type="PROSITE" id="PS50181"/>
    </source>
</evidence>
<dbReference type="AlphaFoldDB" id="S8E5X2"/>